<protein>
    <submittedName>
        <fullName evidence="2">RimJ/RimL family protein N-acetyltransferase</fullName>
    </submittedName>
</protein>
<feature type="domain" description="N-acetyltransferase" evidence="1">
    <location>
        <begin position="13"/>
        <end position="183"/>
    </location>
</feature>
<name>A0ABR9KLR8_9ACTN</name>
<evidence type="ECO:0000313" key="3">
    <source>
        <dbReference type="Proteomes" id="UP000661607"/>
    </source>
</evidence>
<organism evidence="2 3">
    <name type="scientific">Nonomuraea africana</name>
    <dbReference type="NCBI Taxonomy" id="46171"/>
    <lineage>
        <taxon>Bacteria</taxon>
        <taxon>Bacillati</taxon>
        <taxon>Actinomycetota</taxon>
        <taxon>Actinomycetes</taxon>
        <taxon>Streptosporangiales</taxon>
        <taxon>Streptosporangiaceae</taxon>
        <taxon>Nonomuraea</taxon>
    </lineage>
</organism>
<reference evidence="2 3" key="1">
    <citation type="submission" date="2020-10" db="EMBL/GenBank/DDBJ databases">
        <title>Sequencing the genomes of 1000 actinobacteria strains.</title>
        <authorList>
            <person name="Klenk H.-P."/>
        </authorList>
    </citation>
    <scope>NUCLEOTIDE SEQUENCE [LARGE SCALE GENOMIC DNA]</scope>
    <source>
        <strain evidence="2 3">DSM 43748</strain>
    </source>
</reference>
<dbReference type="Pfam" id="PF13302">
    <property type="entry name" value="Acetyltransf_3"/>
    <property type="match status" value="1"/>
</dbReference>
<proteinExistence type="predicted"/>
<dbReference type="InterPro" id="IPR000182">
    <property type="entry name" value="GNAT_dom"/>
</dbReference>
<comment type="caution">
    <text evidence="2">The sequence shown here is derived from an EMBL/GenBank/DDBJ whole genome shotgun (WGS) entry which is preliminary data.</text>
</comment>
<dbReference type="SUPFAM" id="SSF55729">
    <property type="entry name" value="Acyl-CoA N-acyltransferases (Nat)"/>
    <property type="match status" value="1"/>
</dbReference>
<gene>
    <name evidence="2" type="ORF">H4W81_005748</name>
</gene>
<accession>A0ABR9KLR8</accession>
<dbReference type="Gene3D" id="3.40.630.30">
    <property type="match status" value="1"/>
</dbReference>
<sequence length="194" mass="22068">MRAVHIILETERLVLRRFTEDDLENLVELDNDPEVMRYLNGGEPVARELIRDVALPRLLAYYERPDGFGFWAAEEKLTGEFIGWFHFRPGRNAPPGELELGYRLRKAAWGKGYGTEGSRALIDRGFTEQGVERVTAGTLAANTGSRRVMEKSGLRHVRTYFDDWPEGIVRSPEGLVEYALTRAEWEAGRSGLAR</sequence>
<evidence type="ECO:0000313" key="2">
    <source>
        <dbReference type="EMBL" id="MBE1562969.1"/>
    </source>
</evidence>
<dbReference type="PROSITE" id="PS51186">
    <property type="entry name" value="GNAT"/>
    <property type="match status" value="1"/>
</dbReference>
<keyword evidence="3" id="KW-1185">Reference proteome</keyword>
<dbReference type="InterPro" id="IPR016181">
    <property type="entry name" value="Acyl_CoA_acyltransferase"/>
</dbReference>
<dbReference type="Proteomes" id="UP000661607">
    <property type="component" value="Unassembled WGS sequence"/>
</dbReference>
<dbReference type="InterPro" id="IPR051531">
    <property type="entry name" value="N-acetyltransferase"/>
</dbReference>
<evidence type="ECO:0000259" key="1">
    <source>
        <dbReference type="PROSITE" id="PS51186"/>
    </source>
</evidence>
<dbReference type="PANTHER" id="PTHR43792">
    <property type="entry name" value="GNAT FAMILY, PUTATIVE (AFU_ORTHOLOGUE AFUA_3G00765)-RELATED-RELATED"/>
    <property type="match status" value="1"/>
</dbReference>
<dbReference type="EMBL" id="JADBEF010000001">
    <property type="protein sequence ID" value="MBE1562969.1"/>
    <property type="molecule type" value="Genomic_DNA"/>
</dbReference>
<dbReference type="PANTHER" id="PTHR43792:SF1">
    <property type="entry name" value="N-ACETYLTRANSFERASE DOMAIN-CONTAINING PROTEIN"/>
    <property type="match status" value="1"/>
</dbReference>